<sequence length="265" mass="29174">MNTVSNCLSLLIKVGADSVLGNEKKGWMIKDCYLTEEAGLCVVIPCSFKTAEGFETQHIVWYKCEASEAGCDRPVMIFHTNKSTDVQPEFEGRVSLIEHVIQNNCSIIINNLKESDSGSYHLRVIGEVNRKTDAFTFIPKVNVSVKGLKQKPTVMIPTLTEGQQATLTCTAPGLSFTQSHVSTLTFNALAKHHNSNITCKISFTDKTTTEGSSTLTVNCEAPRRVLFFRHLQPVFNLLTREALVSSPVSSPNPSKSSSPRSYLLT</sequence>
<dbReference type="InterPro" id="IPR051036">
    <property type="entry name" value="SIGLEC"/>
</dbReference>
<dbReference type="Proteomes" id="UP000264840">
    <property type="component" value="Unplaced"/>
</dbReference>
<dbReference type="SMART" id="SM00409">
    <property type="entry name" value="IG"/>
    <property type="match status" value="2"/>
</dbReference>
<evidence type="ECO:0000256" key="2">
    <source>
        <dbReference type="ARBA" id="ARBA00022692"/>
    </source>
</evidence>
<reference evidence="7" key="1">
    <citation type="submission" date="2025-08" db="UniProtKB">
        <authorList>
            <consortium name="Ensembl"/>
        </authorList>
    </citation>
    <scope>IDENTIFICATION</scope>
</reference>
<dbReference type="GeneTree" id="ENSGT01150000286924"/>
<dbReference type="SUPFAM" id="SSF48726">
    <property type="entry name" value="Immunoglobulin"/>
    <property type="match status" value="2"/>
</dbReference>
<keyword evidence="2" id="KW-0812">Transmembrane</keyword>
<dbReference type="InterPro" id="IPR003599">
    <property type="entry name" value="Ig_sub"/>
</dbReference>
<dbReference type="GO" id="GO:0007155">
    <property type="term" value="P:cell adhesion"/>
    <property type="evidence" value="ECO:0007669"/>
    <property type="project" value="TreeGrafter"/>
</dbReference>
<dbReference type="PANTHER" id="PTHR12035">
    <property type="entry name" value="SIALIC ACID BINDING IMMUNOGLOBULIN-LIKE LECTIN"/>
    <property type="match status" value="1"/>
</dbReference>
<dbReference type="InterPro" id="IPR036179">
    <property type="entry name" value="Ig-like_dom_sf"/>
</dbReference>
<dbReference type="Gene3D" id="2.60.40.10">
    <property type="entry name" value="Immunoglobulins"/>
    <property type="match status" value="2"/>
</dbReference>
<dbReference type="InterPro" id="IPR013783">
    <property type="entry name" value="Ig-like_fold"/>
</dbReference>
<dbReference type="OMA" id="TQHIVWY"/>
<organism evidence="7 8">
    <name type="scientific">Haplochromis burtoni</name>
    <name type="common">Burton's mouthbrooder</name>
    <name type="synonym">Chromis burtoni</name>
    <dbReference type="NCBI Taxonomy" id="8153"/>
    <lineage>
        <taxon>Eukaryota</taxon>
        <taxon>Metazoa</taxon>
        <taxon>Chordata</taxon>
        <taxon>Craniata</taxon>
        <taxon>Vertebrata</taxon>
        <taxon>Euteleostomi</taxon>
        <taxon>Actinopterygii</taxon>
        <taxon>Neopterygii</taxon>
        <taxon>Teleostei</taxon>
        <taxon>Neoteleostei</taxon>
        <taxon>Acanthomorphata</taxon>
        <taxon>Ovalentaria</taxon>
        <taxon>Cichlomorphae</taxon>
        <taxon>Cichliformes</taxon>
        <taxon>Cichlidae</taxon>
        <taxon>African cichlids</taxon>
        <taxon>Pseudocrenilabrinae</taxon>
        <taxon>Haplochromini</taxon>
        <taxon>Haplochromis</taxon>
    </lineage>
</organism>
<protein>
    <recommendedName>
        <fullName evidence="6">Immunoglobulin domain-containing protein</fullName>
    </recommendedName>
</protein>
<evidence type="ECO:0000259" key="6">
    <source>
        <dbReference type="SMART" id="SM00409"/>
    </source>
</evidence>
<feature type="domain" description="Immunoglobulin" evidence="6">
    <location>
        <begin position="154"/>
        <end position="218"/>
    </location>
</feature>
<name>A0A3Q3CT12_HAPBU</name>
<keyword evidence="8" id="KW-1185">Reference proteome</keyword>
<dbReference type="PANTHER" id="PTHR12035:SF128">
    <property type="entry name" value="BRANCHED CHAIN KETO ACID DEHYDROGENASE E1 SUBUNIT BETA,-LIKE-RELATED"/>
    <property type="match status" value="1"/>
</dbReference>
<dbReference type="InterPro" id="IPR013106">
    <property type="entry name" value="Ig_V-set"/>
</dbReference>
<comment type="subcellular location">
    <subcellularLocation>
        <location evidence="1">Membrane</location>
        <topology evidence="1">Single-pass membrane protein</topology>
    </subcellularLocation>
</comment>
<dbReference type="GO" id="GO:0033691">
    <property type="term" value="F:sialic acid binding"/>
    <property type="evidence" value="ECO:0007669"/>
    <property type="project" value="TreeGrafter"/>
</dbReference>
<dbReference type="Pfam" id="PF07686">
    <property type="entry name" value="V-set"/>
    <property type="match status" value="1"/>
</dbReference>
<evidence type="ECO:0000256" key="4">
    <source>
        <dbReference type="ARBA" id="ARBA00023136"/>
    </source>
</evidence>
<reference evidence="7" key="2">
    <citation type="submission" date="2025-09" db="UniProtKB">
        <authorList>
            <consortium name="Ensembl"/>
        </authorList>
    </citation>
    <scope>IDENTIFICATION</scope>
</reference>
<accession>A0A3Q3CT12</accession>
<evidence type="ECO:0000256" key="1">
    <source>
        <dbReference type="ARBA" id="ARBA00004167"/>
    </source>
</evidence>
<keyword evidence="3" id="KW-1133">Transmembrane helix</keyword>
<evidence type="ECO:0000313" key="8">
    <source>
        <dbReference type="Proteomes" id="UP000264840"/>
    </source>
</evidence>
<proteinExistence type="predicted"/>
<feature type="domain" description="Immunoglobulin" evidence="6">
    <location>
        <begin position="30"/>
        <end position="146"/>
    </location>
</feature>
<evidence type="ECO:0000256" key="5">
    <source>
        <dbReference type="SAM" id="MobiDB-lite"/>
    </source>
</evidence>
<keyword evidence="4" id="KW-0472">Membrane</keyword>
<dbReference type="GO" id="GO:0005886">
    <property type="term" value="C:plasma membrane"/>
    <property type="evidence" value="ECO:0007669"/>
    <property type="project" value="TreeGrafter"/>
</dbReference>
<dbReference type="AlphaFoldDB" id="A0A3Q3CT12"/>
<evidence type="ECO:0000313" key="7">
    <source>
        <dbReference type="Ensembl" id="ENSHBUP00000030028.1"/>
    </source>
</evidence>
<evidence type="ECO:0000256" key="3">
    <source>
        <dbReference type="ARBA" id="ARBA00022989"/>
    </source>
</evidence>
<feature type="region of interest" description="Disordered" evidence="5">
    <location>
        <begin position="245"/>
        <end position="265"/>
    </location>
</feature>
<dbReference type="Ensembl" id="ENSHBUT00000020665.1">
    <property type="protein sequence ID" value="ENSHBUP00000030028.1"/>
    <property type="gene ID" value="ENSHBUG00000001014.1"/>
</dbReference>